<dbReference type="GO" id="GO:0005829">
    <property type="term" value="C:cytosol"/>
    <property type="evidence" value="ECO:0007669"/>
    <property type="project" value="TreeGrafter"/>
</dbReference>
<dbReference type="KEGG" id="azz:DEW08_24490"/>
<dbReference type="RefSeq" id="WP_109332133.1">
    <property type="nucleotide sequence ID" value="NZ_CP029356.1"/>
</dbReference>
<dbReference type="InterPro" id="IPR019405">
    <property type="entry name" value="Lactonase_7-beta_prop"/>
</dbReference>
<dbReference type="InterPro" id="IPR050282">
    <property type="entry name" value="Cycloisomerase_2"/>
</dbReference>
<evidence type="ECO:0000256" key="1">
    <source>
        <dbReference type="ARBA" id="ARBA00005564"/>
    </source>
</evidence>
<name>A0A2S2CXA8_9PROT</name>
<dbReference type="InterPro" id="IPR015943">
    <property type="entry name" value="WD40/YVTN_repeat-like_dom_sf"/>
</dbReference>
<keyword evidence="3" id="KW-0614">Plasmid</keyword>
<dbReference type="SUPFAM" id="SSF51004">
    <property type="entry name" value="C-terminal (heme d1) domain of cytochrome cd1-nitrite reductase"/>
    <property type="match status" value="1"/>
</dbReference>
<dbReference type="InterPro" id="IPR011048">
    <property type="entry name" value="Haem_d1_sf"/>
</dbReference>
<dbReference type="InterPro" id="IPR006311">
    <property type="entry name" value="TAT_signal"/>
</dbReference>
<evidence type="ECO:0000256" key="2">
    <source>
        <dbReference type="ARBA" id="ARBA00022526"/>
    </source>
</evidence>
<dbReference type="AlphaFoldDB" id="A0A2S2CXA8"/>
<dbReference type="Pfam" id="PF10282">
    <property type="entry name" value="Lactonase"/>
    <property type="match status" value="1"/>
</dbReference>
<keyword evidence="2" id="KW-0119">Carbohydrate metabolism</keyword>
<accession>A0A2S2CXA8</accession>
<comment type="similarity">
    <text evidence="1">Belongs to the cycloisomerase 2 family.</text>
</comment>
<dbReference type="GO" id="GO:0017057">
    <property type="term" value="F:6-phosphogluconolactonase activity"/>
    <property type="evidence" value="ECO:0007669"/>
    <property type="project" value="TreeGrafter"/>
</dbReference>
<evidence type="ECO:0000313" key="4">
    <source>
        <dbReference type="Proteomes" id="UP000245629"/>
    </source>
</evidence>
<protein>
    <submittedName>
        <fullName evidence="3">6-phosphogluconolactonase</fullName>
    </submittedName>
</protein>
<gene>
    <name evidence="3" type="ORF">DEW08_24490</name>
</gene>
<keyword evidence="2" id="KW-0313">Glucose metabolism</keyword>
<evidence type="ECO:0000313" key="3">
    <source>
        <dbReference type="EMBL" id="AWK89153.1"/>
    </source>
</evidence>
<dbReference type="EMBL" id="CP029356">
    <property type="protein sequence ID" value="AWK89153.1"/>
    <property type="molecule type" value="Genomic_DNA"/>
</dbReference>
<geneLocation type="plasmid" evidence="3 4">
    <name>unnamed1</name>
</geneLocation>
<sequence length="414" mass="43423">MTEDLTGTSGAGAPALDRRAVMAAVGAMAVAGTLPAGGRAALAAAGGTRTLAYVGTYTDRGKGIHLLEVNRDSGALTALKTFSDVPSPSSLVLSPDRRFLYAVSEITDYQGAKAGSVSAFAIDPATGDLRLLNTVSSEGAAPCHIGMDPQGRYVFVANYEGGNAAVMPVKPDGSLDKASHVQPISGPLGPERAKDAPPGSFAISGHDAPHAHMADLDPTGRFLLLSDLGTDRIFLYRFDREKGTLTPNDPPFVQAAPGAGPRHFAFHPNGTVAYSLNEEASTVDVMAYDAQRGALTIRQTLSTLPKGFEGTNFASEIAVSADGRFVYAGNRLHDTIAIFAAAGDGALTYQGQEWTRGSYPRHFDVEPGGKFLYVLHTRSDNITSFAVDRQTGGLTFTGRFTGIGNPSKIVFLTL</sequence>
<dbReference type="Gene3D" id="2.130.10.10">
    <property type="entry name" value="YVTN repeat-like/Quinoprotein amine dehydrogenase"/>
    <property type="match status" value="1"/>
</dbReference>
<reference evidence="4" key="1">
    <citation type="submission" date="2018-05" db="EMBL/GenBank/DDBJ databases">
        <title>Azospirillum thermophila sp. nov., a novel isolated from hot spring.</title>
        <authorList>
            <person name="Zhao Z."/>
        </authorList>
    </citation>
    <scope>NUCLEOTIDE SEQUENCE [LARGE SCALE GENOMIC DNA]</scope>
    <source>
        <strain evidence="4">CFH 70021</strain>
        <plasmid evidence="4">unnamed1</plasmid>
    </source>
</reference>
<dbReference type="PROSITE" id="PS51318">
    <property type="entry name" value="TAT"/>
    <property type="match status" value="1"/>
</dbReference>
<dbReference type="PANTHER" id="PTHR30344:SF1">
    <property type="entry name" value="6-PHOSPHOGLUCONOLACTONASE"/>
    <property type="match status" value="1"/>
</dbReference>
<organism evidence="3 4">
    <name type="scientific">Azospirillum thermophilum</name>
    <dbReference type="NCBI Taxonomy" id="2202148"/>
    <lineage>
        <taxon>Bacteria</taxon>
        <taxon>Pseudomonadati</taxon>
        <taxon>Pseudomonadota</taxon>
        <taxon>Alphaproteobacteria</taxon>
        <taxon>Rhodospirillales</taxon>
        <taxon>Azospirillaceae</taxon>
        <taxon>Azospirillum</taxon>
    </lineage>
</organism>
<dbReference type="OrthoDB" id="9790815at2"/>
<keyword evidence="4" id="KW-1185">Reference proteome</keyword>
<dbReference type="Proteomes" id="UP000245629">
    <property type="component" value="Plasmid unnamed1"/>
</dbReference>
<dbReference type="GO" id="GO:0006006">
    <property type="term" value="P:glucose metabolic process"/>
    <property type="evidence" value="ECO:0007669"/>
    <property type="project" value="UniProtKB-KW"/>
</dbReference>
<dbReference type="PANTHER" id="PTHR30344">
    <property type="entry name" value="6-PHOSPHOGLUCONOLACTONASE-RELATED"/>
    <property type="match status" value="1"/>
</dbReference>
<proteinExistence type="inferred from homology"/>